<reference evidence="13" key="1">
    <citation type="submission" date="2016-10" db="EMBL/GenBank/DDBJ databases">
        <authorList>
            <person name="Varghese N."/>
            <person name="Submissions S."/>
        </authorList>
    </citation>
    <scope>NUCLEOTIDE SEQUENCE [LARGE SCALE GENOMIC DNA]</scope>
    <source>
        <strain evidence="13">CBMB127</strain>
    </source>
</reference>
<dbReference type="InterPro" id="IPR003716">
    <property type="entry name" value="DNA-dir_RNA_pol_omega"/>
</dbReference>
<dbReference type="PANTHER" id="PTHR34476:SF1">
    <property type="entry name" value="DNA-DIRECTED RNA POLYMERASE SUBUNIT OMEGA"/>
    <property type="match status" value="1"/>
</dbReference>
<keyword evidence="7 11" id="KW-0804">Transcription</keyword>
<evidence type="ECO:0000256" key="3">
    <source>
        <dbReference type="ARBA" id="ARBA00013725"/>
    </source>
</evidence>
<evidence type="ECO:0000256" key="1">
    <source>
        <dbReference type="ARBA" id="ARBA00006711"/>
    </source>
</evidence>
<gene>
    <name evidence="11" type="primary">rpoZ</name>
    <name evidence="12" type="ORF">SAMN05192566_2268</name>
</gene>
<dbReference type="InterPro" id="IPR036161">
    <property type="entry name" value="RPB6/omega-like_sf"/>
</dbReference>
<dbReference type="AlphaFoldDB" id="A0A1G9EAP4"/>
<comment type="subunit">
    <text evidence="11">The RNAP catalytic core consists of 2 alpha, 1 beta, 1 beta' and 1 omega subunit. When a sigma factor is associated with the core the holoenzyme is formed, which can initiate transcription.</text>
</comment>
<dbReference type="NCBIfam" id="TIGR00690">
    <property type="entry name" value="rpoZ"/>
    <property type="match status" value="1"/>
</dbReference>
<keyword evidence="6 11" id="KW-0548">Nucleotidyltransferase</keyword>
<dbReference type="GO" id="GO:0003899">
    <property type="term" value="F:DNA-directed RNA polymerase activity"/>
    <property type="evidence" value="ECO:0007669"/>
    <property type="project" value="UniProtKB-UniRule"/>
</dbReference>
<evidence type="ECO:0000313" key="12">
    <source>
        <dbReference type="EMBL" id="SDK73229.1"/>
    </source>
</evidence>
<keyword evidence="13" id="KW-1185">Reference proteome</keyword>
<comment type="catalytic activity">
    <reaction evidence="10 11">
        <text>RNA(n) + a ribonucleoside 5'-triphosphate = RNA(n+1) + diphosphate</text>
        <dbReference type="Rhea" id="RHEA:21248"/>
        <dbReference type="Rhea" id="RHEA-COMP:14527"/>
        <dbReference type="Rhea" id="RHEA-COMP:17342"/>
        <dbReference type="ChEBI" id="CHEBI:33019"/>
        <dbReference type="ChEBI" id="CHEBI:61557"/>
        <dbReference type="ChEBI" id="CHEBI:140395"/>
        <dbReference type="EC" id="2.7.7.6"/>
    </reaction>
</comment>
<organism evidence="12 13">
    <name type="scientific">Methylophilus rhizosphaerae</name>
    <dbReference type="NCBI Taxonomy" id="492660"/>
    <lineage>
        <taxon>Bacteria</taxon>
        <taxon>Pseudomonadati</taxon>
        <taxon>Pseudomonadota</taxon>
        <taxon>Betaproteobacteria</taxon>
        <taxon>Nitrosomonadales</taxon>
        <taxon>Methylophilaceae</taxon>
        <taxon>Methylophilus</taxon>
    </lineage>
</organism>
<evidence type="ECO:0000256" key="2">
    <source>
        <dbReference type="ARBA" id="ARBA00012418"/>
    </source>
</evidence>
<dbReference type="RefSeq" id="WP_091472244.1">
    <property type="nucleotide sequence ID" value="NZ_FNFX01000004.1"/>
</dbReference>
<evidence type="ECO:0000256" key="11">
    <source>
        <dbReference type="HAMAP-Rule" id="MF_00366"/>
    </source>
</evidence>
<dbReference type="EC" id="2.7.7.6" evidence="2 11"/>
<evidence type="ECO:0000256" key="5">
    <source>
        <dbReference type="ARBA" id="ARBA00022679"/>
    </source>
</evidence>
<dbReference type="EMBL" id="FNFX01000004">
    <property type="protein sequence ID" value="SDK73229.1"/>
    <property type="molecule type" value="Genomic_DNA"/>
</dbReference>
<evidence type="ECO:0000256" key="8">
    <source>
        <dbReference type="ARBA" id="ARBA00029924"/>
    </source>
</evidence>
<dbReference type="Gene3D" id="3.90.940.10">
    <property type="match status" value="1"/>
</dbReference>
<dbReference type="OrthoDB" id="9796300at2"/>
<comment type="function">
    <text evidence="11">Promotes RNA polymerase assembly. Latches the N- and C-terminal regions of the beta' subunit thereby facilitating its interaction with the beta and alpha subunits.</text>
</comment>
<keyword evidence="4 11" id="KW-0240">DNA-directed RNA polymerase</keyword>
<name>A0A1G9EAP4_9PROT</name>
<dbReference type="Pfam" id="PF01192">
    <property type="entry name" value="RNA_pol_Rpb6"/>
    <property type="match status" value="1"/>
</dbReference>
<dbReference type="SMART" id="SM01409">
    <property type="entry name" value="RNA_pol_Rpb6"/>
    <property type="match status" value="1"/>
</dbReference>
<evidence type="ECO:0000313" key="13">
    <source>
        <dbReference type="Proteomes" id="UP000198629"/>
    </source>
</evidence>
<accession>A0A1G9EAP4</accession>
<evidence type="ECO:0000256" key="4">
    <source>
        <dbReference type="ARBA" id="ARBA00022478"/>
    </source>
</evidence>
<dbReference type="HAMAP" id="MF_00366">
    <property type="entry name" value="RNApol_bact_RpoZ"/>
    <property type="match status" value="1"/>
</dbReference>
<evidence type="ECO:0000256" key="9">
    <source>
        <dbReference type="ARBA" id="ARBA00030998"/>
    </source>
</evidence>
<keyword evidence="5 11" id="KW-0808">Transferase</keyword>
<sequence>MARITVDDCLDNIPNRFQLTLVAAYRARQLANGSDPLVNGYSSKDKATVLALREIAAGKIGVELLEKKGQA</sequence>
<evidence type="ECO:0000256" key="6">
    <source>
        <dbReference type="ARBA" id="ARBA00022695"/>
    </source>
</evidence>
<comment type="similarity">
    <text evidence="1 11">Belongs to the RNA polymerase subunit omega family.</text>
</comment>
<evidence type="ECO:0000256" key="7">
    <source>
        <dbReference type="ARBA" id="ARBA00023163"/>
    </source>
</evidence>
<dbReference type="PANTHER" id="PTHR34476">
    <property type="entry name" value="DNA-DIRECTED RNA POLYMERASE SUBUNIT OMEGA"/>
    <property type="match status" value="1"/>
</dbReference>
<dbReference type="STRING" id="492660.SAMN05192566_2268"/>
<dbReference type="Proteomes" id="UP000198629">
    <property type="component" value="Unassembled WGS sequence"/>
</dbReference>
<dbReference type="GO" id="GO:0003677">
    <property type="term" value="F:DNA binding"/>
    <property type="evidence" value="ECO:0007669"/>
    <property type="project" value="UniProtKB-UniRule"/>
</dbReference>
<evidence type="ECO:0000256" key="10">
    <source>
        <dbReference type="ARBA" id="ARBA00048552"/>
    </source>
</evidence>
<dbReference type="SUPFAM" id="SSF63562">
    <property type="entry name" value="RPB6/omega subunit-like"/>
    <property type="match status" value="1"/>
</dbReference>
<dbReference type="InterPro" id="IPR006110">
    <property type="entry name" value="Pol_omega/Rpo6/RPB6"/>
</dbReference>
<dbReference type="GO" id="GO:0000428">
    <property type="term" value="C:DNA-directed RNA polymerase complex"/>
    <property type="evidence" value="ECO:0007669"/>
    <property type="project" value="UniProtKB-KW"/>
</dbReference>
<proteinExistence type="inferred from homology"/>
<dbReference type="GO" id="GO:0006351">
    <property type="term" value="P:DNA-templated transcription"/>
    <property type="evidence" value="ECO:0007669"/>
    <property type="project" value="UniProtKB-UniRule"/>
</dbReference>
<protein>
    <recommendedName>
        <fullName evidence="3 11">DNA-directed RNA polymerase subunit omega</fullName>
        <shortName evidence="11">RNAP omega subunit</shortName>
        <ecNumber evidence="2 11">2.7.7.6</ecNumber>
    </recommendedName>
    <alternativeName>
        <fullName evidence="9 11">RNA polymerase omega subunit</fullName>
    </alternativeName>
    <alternativeName>
        <fullName evidence="8 11">Transcriptase subunit omega</fullName>
    </alternativeName>
</protein>